<dbReference type="InterPro" id="IPR036400">
    <property type="entry name" value="Cyt_B5-like_heme/steroid_sf"/>
</dbReference>
<dbReference type="Gene3D" id="3.10.120.10">
    <property type="entry name" value="Cytochrome b5-like heme/steroid binding domain"/>
    <property type="match status" value="1"/>
</dbReference>
<dbReference type="Proteomes" id="UP000291116">
    <property type="component" value="Unassembled WGS sequence"/>
</dbReference>
<evidence type="ECO:0000256" key="2">
    <source>
        <dbReference type="ARBA" id="ARBA00022723"/>
    </source>
</evidence>
<reference evidence="7 8" key="1">
    <citation type="submission" date="2019-01" db="EMBL/GenBank/DDBJ databases">
        <authorList>
            <person name="Ferrante I. M."/>
        </authorList>
    </citation>
    <scope>NUCLEOTIDE SEQUENCE [LARGE SCALE GENOMIC DNA]</scope>
    <source>
        <strain evidence="7 8">B856</strain>
    </source>
</reference>
<accession>A0A448ZGG9</accession>
<keyword evidence="2" id="KW-0479">Metal-binding</keyword>
<dbReference type="GO" id="GO:0020037">
    <property type="term" value="F:heme binding"/>
    <property type="evidence" value="ECO:0007669"/>
    <property type="project" value="TreeGrafter"/>
</dbReference>
<dbReference type="EMBL" id="CAACVS010000335">
    <property type="protein sequence ID" value="VEU41157.1"/>
    <property type="molecule type" value="Genomic_DNA"/>
</dbReference>
<dbReference type="SMART" id="SM01117">
    <property type="entry name" value="Cyt-b5"/>
    <property type="match status" value="1"/>
</dbReference>
<evidence type="ECO:0000256" key="4">
    <source>
        <dbReference type="ARBA" id="ARBA00038168"/>
    </source>
</evidence>
<gene>
    <name evidence="7" type="ORF">PSNMU_V1.4_AUG-EV-PASAV3_0081240</name>
</gene>
<proteinExistence type="inferred from homology"/>
<dbReference type="InterPro" id="IPR001199">
    <property type="entry name" value="Cyt_B5-like_heme/steroid-bd"/>
</dbReference>
<dbReference type="PANTHER" id="PTHR19359:SF14">
    <property type="entry name" value="CYTOCHROME B5 A"/>
    <property type="match status" value="1"/>
</dbReference>
<evidence type="ECO:0000256" key="3">
    <source>
        <dbReference type="ARBA" id="ARBA00023004"/>
    </source>
</evidence>
<evidence type="ECO:0000256" key="1">
    <source>
        <dbReference type="ARBA" id="ARBA00022617"/>
    </source>
</evidence>
<dbReference type="PROSITE" id="PS50255">
    <property type="entry name" value="CYTOCHROME_B5_2"/>
    <property type="match status" value="1"/>
</dbReference>
<keyword evidence="8" id="KW-1185">Reference proteome</keyword>
<evidence type="ECO:0000259" key="6">
    <source>
        <dbReference type="PROSITE" id="PS50255"/>
    </source>
</evidence>
<evidence type="ECO:0000256" key="5">
    <source>
        <dbReference type="SAM" id="MobiDB-lite"/>
    </source>
</evidence>
<dbReference type="InterPro" id="IPR050668">
    <property type="entry name" value="Cytochrome_b5"/>
</dbReference>
<dbReference type="GO" id="GO:0016020">
    <property type="term" value="C:membrane"/>
    <property type="evidence" value="ECO:0007669"/>
    <property type="project" value="TreeGrafter"/>
</dbReference>
<sequence length="455" mass="52473">MSVRLDTIQSLGRNLKDWCRHTLPLICLARYSSDRPIDWFFFWIGYKCCCRCWGLGKGFRTNRNSNASASANKNVLSVDGVELDSPTGKLKKKGQTLQERDTSDTFMHNSIESIQLTDLPSVVISNVACCLHVKDMTALDVAIRSGCSAAFIASDEQQESQTTTITQSRRDASVILHDVWKRLWYRDYGDVLLRWRISREALQRSLASLGTKVSRSCDRNQWLEEELSRFLDDNKSTKDFYFIFGECYMDYILAGNNKADGCYLGLHGHVFDFTTFADYHPGLVEPILKECGGDATFFFEDLPHSEGARRIAERLCVVVHHGSMDRSRDGEPSGGHRCGLELVKSGAEDASELERVLRSSNTRPPPLADQKGSGRSRNHRWKAHHVLPRRRMPMRHATLERIRTKFHEERSSQLELLRRQLQTQQNRFWKQVDKESLKTRIYYDPFLEEWIRWAP</sequence>
<comment type="similarity">
    <text evidence="4">Belongs to the cytochrome b5 family.</text>
</comment>
<keyword evidence="1" id="KW-0349">Heme</keyword>
<keyword evidence="3" id="KW-0408">Iron</keyword>
<dbReference type="PANTHER" id="PTHR19359">
    <property type="entry name" value="CYTOCHROME B5"/>
    <property type="match status" value="1"/>
</dbReference>
<dbReference type="GO" id="GO:0046872">
    <property type="term" value="F:metal ion binding"/>
    <property type="evidence" value="ECO:0007669"/>
    <property type="project" value="UniProtKB-KW"/>
</dbReference>
<dbReference type="Pfam" id="PF00173">
    <property type="entry name" value="Cyt-b5"/>
    <property type="match status" value="1"/>
</dbReference>
<organism evidence="7 8">
    <name type="scientific">Pseudo-nitzschia multistriata</name>
    <dbReference type="NCBI Taxonomy" id="183589"/>
    <lineage>
        <taxon>Eukaryota</taxon>
        <taxon>Sar</taxon>
        <taxon>Stramenopiles</taxon>
        <taxon>Ochrophyta</taxon>
        <taxon>Bacillariophyta</taxon>
        <taxon>Bacillariophyceae</taxon>
        <taxon>Bacillariophycidae</taxon>
        <taxon>Bacillariales</taxon>
        <taxon>Bacillariaceae</taxon>
        <taxon>Pseudo-nitzschia</taxon>
    </lineage>
</organism>
<dbReference type="OrthoDB" id="260519at2759"/>
<feature type="region of interest" description="Disordered" evidence="5">
    <location>
        <begin position="356"/>
        <end position="379"/>
    </location>
</feature>
<evidence type="ECO:0000313" key="7">
    <source>
        <dbReference type="EMBL" id="VEU41157.1"/>
    </source>
</evidence>
<dbReference type="AlphaFoldDB" id="A0A448ZGG9"/>
<evidence type="ECO:0000313" key="8">
    <source>
        <dbReference type="Proteomes" id="UP000291116"/>
    </source>
</evidence>
<protein>
    <recommendedName>
        <fullName evidence="6">Cytochrome b5 heme-binding domain-containing protein</fullName>
    </recommendedName>
</protein>
<dbReference type="SUPFAM" id="SSF55856">
    <property type="entry name" value="Cytochrome b5-like heme/steroid binding domain"/>
    <property type="match status" value="1"/>
</dbReference>
<name>A0A448ZGG9_9STRA</name>
<feature type="domain" description="Cytochrome b5 heme-binding" evidence="6">
    <location>
        <begin position="253"/>
        <end position="325"/>
    </location>
</feature>